<proteinExistence type="predicted"/>
<protein>
    <recommendedName>
        <fullName evidence="4">DUF4321 domain-containing protein</fullName>
    </recommendedName>
</protein>
<dbReference type="RefSeq" id="WP_011012231.1">
    <property type="nucleotide sequence ID" value="NC_003413.1"/>
</dbReference>
<reference evidence="2 3" key="1">
    <citation type="submission" date="2017-08" db="EMBL/GenBank/DDBJ databases">
        <title>Resequencing and Reannotation of the genome of Pyrococcus furiosus type strain DSM3638.</title>
        <authorList>
            <person name="Reichelt R.M."/>
            <person name="Bunk B."/>
        </authorList>
    </citation>
    <scope>NUCLEOTIDE SEQUENCE [LARGE SCALE GENOMIC DNA]</scope>
    <source>
        <strain evidence="2 3">DSM 3638</strain>
    </source>
</reference>
<dbReference type="AlphaFoldDB" id="A0A5C0XPM9"/>
<keyword evidence="1" id="KW-1133">Transmembrane helix</keyword>
<dbReference type="GeneID" id="13301697"/>
<evidence type="ECO:0000256" key="1">
    <source>
        <dbReference type="SAM" id="Phobius"/>
    </source>
</evidence>
<evidence type="ECO:0000313" key="2">
    <source>
        <dbReference type="EMBL" id="QEK78749.1"/>
    </source>
</evidence>
<evidence type="ECO:0008006" key="4">
    <source>
        <dbReference type="Google" id="ProtNLM"/>
    </source>
</evidence>
<accession>A0A5C0XPM9</accession>
<keyword evidence="1" id="KW-0472">Membrane</keyword>
<dbReference type="GeneID" id="41712901"/>
<name>A0A5C0XPM9_PYRFU</name>
<gene>
    <name evidence="2" type="ORF">PFDSM3638_05475</name>
</gene>
<keyword evidence="1" id="KW-0812">Transmembrane</keyword>
<feature type="transmembrane region" description="Helical" evidence="1">
    <location>
        <begin position="58"/>
        <end position="82"/>
    </location>
</feature>
<evidence type="ECO:0000313" key="3">
    <source>
        <dbReference type="Proteomes" id="UP000324354"/>
    </source>
</evidence>
<feature type="transmembrane region" description="Helical" evidence="1">
    <location>
        <begin position="12"/>
        <end position="38"/>
    </location>
</feature>
<organism evidence="2 3">
    <name type="scientific">Pyrococcus furiosus (strain ATCC 43587 / DSM 3638 / JCM 8422 / Vc1)</name>
    <dbReference type="NCBI Taxonomy" id="186497"/>
    <lineage>
        <taxon>Archaea</taxon>
        <taxon>Methanobacteriati</taxon>
        <taxon>Methanobacteriota</taxon>
        <taxon>Thermococci</taxon>
        <taxon>Thermococcales</taxon>
        <taxon>Thermococcaceae</taxon>
        <taxon>Pyrococcus</taxon>
    </lineage>
</organism>
<dbReference type="EMBL" id="CP023154">
    <property type="protein sequence ID" value="QEK78749.1"/>
    <property type="molecule type" value="Genomic_DNA"/>
</dbReference>
<dbReference type="Proteomes" id="UP000324354">
    <property type="component" value="Chromosome"/>
</dbReference>
<sequence length="91" mass="9976">MNLKIILGIISVVLGGIALGYMIRMAILYGLATLIIATKSVPPGNGILFEASYSIERLSIKLTPLTISLSFALGFIIAWRLFRKYYGGLRK</sequence>